<dbReference type="PANTHER" id="PTHR42280:SF1">
    <property type="entry name" value="CITG FAMILY PROTEIN"/>
    <property type="match status" value="1"/>
</dbReference>
<dbReference type="InterPro" id="IPR002736">
    <property type="entry name" value="CitG"/>
</dbReference>
<dbReference type="Proteomes" id="UP000003980">
    <property type="component" value="Unassembled WGS sequence"/>
</dbReference>
<dbReference type="eggNOG" id="arCOG04238">
    <property type="taxonomic scope" value="Archaea"/>
</dbReference>
<dbReference type="AlphaFoldDB" id="H2C6E8"/>
<protein>
    <submittedName>
        <fullName evidence="1">Triphosphoribosyl-dephospho-CoA synthetase</fullName>
    </submittedName>
</protein>
<dbReference type="Gene3D" id="1.10.4200.10">
    <property type="entry name" value="Triphosphoribosyl-dephospho-CoA protein"/>
    <property type="match status" value="1"/>
</dbReference>
<organism evidence="1 2">
    <name type="scientific">Metallosphaera yellowstonensis MK1</name>
    <dbReference type="NCBI Taxonomy" id="671065"/>
    <lineage>
        <taxon>Archaea</taxon>
        <taxon>Thermoproteota</taxon>
        <taxon>Thermoprotei</taxon>
        <taxon>Sulfolobales</taxon>
        <taxon>Sulfolobaceae</taxon>
        <taxon>Metallosphaera</taxon>
    </lineage>
</organism>
<dbReference type="PANTHER" id="PTHR42280">
    <property type="entry name" value="CITG FAMILY PROTEIN"/>
    <property type="match status" value="1"/>
</dbReference>
<dbReference type="GO" id="GO:0005524">
    <property type="term" value="F:ATP binding"/>
    <property type="evidence" value="ECO:0007669"/>
    <property type="project" value="InterPro"/>
</dbReference>
<evidence type="ECO:0000313" key="2">
    <source>
        <dbReference type="Proteomes" id="UP000003980"/>
    </source>
</evidence>
<proteinExistence type="predicted"/>
<dbReference type="HOGENOM" id="CLU_063627_0_0_2"/>
<name>H2C6E8_9CREN</name>
<dbReference type="GO" id="GO:0046917">
    <property type="term" value="F:triphosphoribosyl-dephospho-CoA synthase activity"/>
    <property type="evidence" value="ECO:0007669"/>
    <property type="project" value="InterPro"/>
</dbReference>
<dbReference type="RefSeq" id="WP_009073369.1">
    <property type="nucleotide sequence ID" value="NZ_JH597768.1"/>
</dbReference>
<evidence type="ECO:0000313" key="1">
    <source>
        <dbReference type="EMBL" id="EHP69375.1"/>
    </source>
</evidence>
<sequence>MRGRLEATSYLCRRVGLALSTASVLEASVPKPGNASPSQDVEGVRYTDVVLSALVMEPKYREACLRGARRSPTLMDLLHEGVKGTERFSILGTALLLLPLAYSSPGSEDVRDLTMRAGQLVRTLSQEDWKWFRKVLLEISPSYLGREDRMDYREENLRMGEVLQWSTNVDEVSREMVRGYPLSMEVYRILKRGECGSFVKDVQSAFIYLLSVEPDGLIVRKRGGRVALQVSKMASKLSKCPKDEELEAFNSYLKERGLNPGSTADLIASGIALYELEPILDTNVRSTLPGRCDR</sequence>
<accession>H2C6E8</accession>
<reference evidence="1 2" key="1">
    <citation type="submission" date="2012-01" db="EMBL/GenBank/DDBJ databases">
        <title>Improved High-Quality Draft sequence of Metallosphaera yellowstonensis MK1.</title>
        <authorList>
            <consortium name="US DOE Joint Genome Institute"/>
            <person name="Lucas S."/>
            <person name="Han J."/>
            <person name="Cheng J.-F."/>
            <person name="Goodwin L."/>
            <person name="Pitluck S."/>
            <person name="Peters L."/>
            <person name="Teshima H."/>
            <person name="Detter J.C."/>
            <person name="Han C."/>
            <person name="Tapia R."/>
            <person name="Land M."/>
            <person name="Hauser L."/>
            <person name="Kyrpides N."/>
            <person name="Kozubal M."/>
            <person name="Macur R.E."/>
            <person name="Jay Z."/>
            <person name="Inskeep W."/>
            <person name="Woyke T."/>
        </authorList>
    </citation>
    <scope>NUCLEOTIDE SEQUENCE [LARGE SCALE GENOMIC DNA]</scope>
    <source>
        <strain evidence="1 2">MK1</strain>
    </source>
</reference>
<gene>
    <name evidence="1" type="ORF">MetMK1DRAFT_00021260</name>
</gene>
<dbReference type="Pfam" id="PF01874">
    <property type="entry name" value="CitG"/>
    <property type="match status" value="1"/>
</dbReference>
<dbReference type="STRING" id="671065.MetMK1DRAFT_00021260"/>
<dbReference type="EMBL" id="JH597768">
    <property type="protein sequence ID" value="EHP69375.1"/>
    <property type="molecule type" value="Genomic_DNA"/>
</dbReference>
<keyword evidence="2" id="KW-1185">Reference proteome</keyword>